<reference evidence="1" key="1">
    <citation type="submission" date="2018-02" db="EMBL/GenBank/DDBJ databases">
        <title>Rhizophora mucronata_Transcriptome.</title>
        <authorList>
            <person name="Meera S.P."/>
            <person name="Sreeshan A."/>
            <person name="Augustine A."/>
        </authorList>
    </citation>
    <scope>NUCLEOTIDE SEQUENCE</scope>
    <source>
        <tissue evidence="1">Leaf</tissue>
    </source>
</reference>
<proteinExistence type="predicted"/>
<name>A0A2P2IPF2_RHIMU</name>
<sequence length="19" mass="2193">MKKEVKPLIGFEPMTYALP</sequence>
<protein>
    <submittedName>
        <fullName evidence="1">Uncharacterized protein</fullName>
    </submittedName>
</protein>
<dbReference type="AlphaFoldDB" id="A0A2P2IPF2"/>
<organism evidence="1">
    <name type="scientific">Rhizophora mucronata</name>
    <name type="common">Asiatic mangrove</name>
    <dbReference type="NCBI Taxonomy" id="61149"/>
    <lineage>
        <taxon>Eukaryota</taxon>
        <taxon>Viridiplantae</taxon>
        <taxon>Streptophyta</taxon>
        <taxon>Embryophyta</taxon>
        <taxon>Tracheophyta</taxon>
        <taxon>Spermatophyta</taxon>
        <taxon>Magnoliopsida</taxon>
        <taxon>eudicotyledons</taxon>
        <taxon>Gunneridae</taxon>
        <taxon>Pentapetalae</taxon>
        <taxon>rosids</taxon>
        <taxon>fabids</taxon>
        <taxon>Malpighiales</taxon>
        <taxon>Rhizophoraceae</taxon>
        <taxon>Rhizophora</taxon>
    </lineage>
</organism>
<accession>A0A2P2IPF2</accession>
<dbReference type="EMBL" id="GGEC01002627">
    <property type="protein sequence ID" value="MBW83110.1"/>
    <property type="molecule type" value="Transcribed_RNA"/>
</dbReference>
<evidence type="ECO:0000313" key="1">
    <source>
        <dbReference type="EMBL" id="MBW83110.1"/>
    </source>
</evidence>